<accession>A0A9D1HGX2</accession>
<reference evidence="4" key="1">
    <citation type="submission" date="2020-10" db="EMBL/GenBank/DDBJ databases">
        <authorList>
            <person name="Gilroy R."/>
        </authorList>
    </citation>
    <scope>NUCLEOTIDE SEQUENCE</scope>
    <source>
        <strain evidence="4">CHK187-14744</strain>
    </source>
</reference>
<dbReference type="CDD" id="cd07046">
    <property type="entry name" value="BMC_PduU-EutS"/>
    <property type="match status" value="1"/>
</dbReference>
<dbReference type="Pfam" id="PF00936">
    <property type="entry name" value="BMC"/>
    <property type="match status" value="1"/>
</dbReference>
<dbReference type="SUPFAM" id="SSF143414">
    <property type="entry name" value="CcmK-like"/>
    <property type="match status" value="1"/>
</dbReference>
<reference evidence="4" key="2">
    <citation type="journal article" date="2021" name="PeerJ">
        <title>Extensive microbial diversity within the chicken gut microbiome revealed by metagenomics and culture.</title>
        <authorList>
            <person name="Gilroy R."/>
            <person name="Ravi A."/>
            <person name="Getino M."/>
            <person name="Pursley I."/>
            <person name="Horton D.L."/>
            <person name="Alikhan N.F."/>
            <person name="Baker D."/>
            <person name="Gharbi K."/>
            <person name="Hall N."/>
            <person name="Watson M."/>
            <person name="Adriaenssens E.M."/>
            <person name="Foster-Nyarko E."/>
            <person name="Jarju S."/>
            <person name="Secka A."/>
            <person name="Antonio M."/>
            <person name="Oren A."/>
            <person name="Chaudhuri R.R."/>
            <person name="La Ragione R."/>
            <person name="Hildebrand F."/>
            <person name="Pallen M.J."/>
        </authorList>
    </citation>
    <scope>NUCLEOTIDE SEQUENCE</scope>
    <source>
        <strain evidence="4">CHK187-14744</strain>
    </source>
</reference>
<dbReference type="SMART" id="SM00877">
    <property type="entry name" value="BMC"/>
    <property type="match status" value="1"/>
</dbReference>
<dbReference type="GO" id="GO:0031469">
    <property type="term" value="C:bacterial microcompartment"/>
    <property type="evidence" value="ECO:0007669"/>
    <property type="project" value="UniProtKB-SubCell"/>
</dbReference>
<sequence length="115" mass="12321">MSEAKQRIIQEFVPGKQITMAHLIANPEEDLYTKLGVITDRRGALGIMTITPSEAAIIGADVATKSGMVDIVFVDRFNGSLVVCGDVSSVESSLIAVNETLRDILGFDVAPITRT</sequence>
<protein>
    <submittedName>
        <fullName evidence="4">BMC domain-containing protein</fullName>
    </submittedName>
</protein>
<dbReference type="EMBL" id="DVLT01000045">
    <property type="protein sequence ID" value="HIU03023.1"/>
    <property type="molecule type" value="Genomic_DNA"/>
</dbReference>
<dbReference type="PANTHER" id="PTHR40449">
    <property type="entry name" value="ETHANOLAMINE UTILIZATION PROTEIN EUTS"/>
    <property type="match status" value="1"/>
</dbReference>
<evidence type="ECO:0000313" key="4">
    <source>
        <dbReference type="EMBL" id="HIU03023.1"/>
    </source>
</evidence>
<evidence type="ECO:0000313" key="5">
    <source>
        <dbReference type="Proteomes" id="UP000824164"/>
    </source>
</evidence>
<evidence type="ECO:0000259" key="3">
    <source>
        <dbReference type="PROSITE" id="PS51931"/>
    </source>
</evidence>
<dbReference type="PANTHER" id="PTHR40449:SF2">
    <property type="entry name" value="BACTERIAL MICROCOMPARTMENT SHELL PROTEIN EUTS"/>
    <property type="match status" value="1"/>
</dbReference>
<name>A0A9D1HGX2_9FIRM</name>
<dbReference type="InterPro" id="IPR009307">
    <property type="entry name" value="EutS/PduU/CutR"/>
</dbReference>
<evidence type="ECO:0000256" key="1">
    <source>
        <dbReference type="ARBA" id="ARBA00024322"/>
    </source>
</evidence>
<keyword evidence="2" id="KW-1283">Bacterial microcompartment</keyword>
<proteinExistence type="predicted"/>
<evidence type="ECO:0000256" key="2">
    <source>
        <dbReference type="ARBA" id="ARBA00024446"/>
    </source>
</evidence>
<dbReference type="InterPro" id="IPR044870">
    <property type="entry name" value="BMC_CP"/>
</dbReference>
<comment type="caution">
    <text evidence="4">The sequence shown here is derived from an EMBL/GenBank/DDBJ whole genome shotgun (WGS) entry which is preliminary data.</text>
</comment>
<dbReference type="AlphaFoldDB" id="A0A9D1HGX2"/>
<feature type="domain" description="BMC circularly permuted" evidence="3">
    <location>
        <begin position="7"/>
        <end position="107"/>
    </location>
</feature>
<dbReference type="InterPro" id="IPR000249">
    <property type="entry name" value="BMC_dom"/>
</dbReference>
<dbReference type="InterPro" id="IPR037233">
    <property type="entry name" value="CcmK-like_sf"/>
</dbReference>
<comment type="subcellular location">
    <subcellularLocation>
        <location evidence="1">Bacterial microcompartment</location>
    </subcellularLocation>
</comment>
<dbReference type="Proteomes" id="UP000824164">
    <property type="component" value="Unassembled WGS sequence"/>
</dbReference>
<dbReference type="PROSITE" id="PS51931">
    <property type="entry name" value="BMC_CP"/>
    <property type="match status" value="1"/>
</dbReference>
<dbReference type="Gene3D" id="3.30.70.1710">
    <property type="match status" value="1"/>
</dbReference>
<organism evidence="4 5">
    <name type="scientific">Candidatus Onthocola gallistercoris</name>
    <dbReference type="NCBI Taxonomy" id="2840876"/>
    <lineage>
        <taxon>Bacteria</taxon>
        <taxon>Bacillati</taxon>
        <taxon>Bacillota</taxon>
        <taxon>Bacilli</taxon>
        <taxon>Candidatus Onthocola</taxon>
    </lineage>
</organism>
<dbReference type="PIRSF" id="PIRSF012296">
    <property type="entry name" value="EutS_PduU"/>
    <property type="match status" value="1"/>
</dbReference>
<gene>
    <name evidence="4" type="ORF">IAB63_07205</name>
</gene>